<protein>
    <recommendedName>
        <fullName evidence="10">CASP-like protein</fullName>
    </recommendedName>
</protein>
<evidence type="ECO:0000256" key="4">
    <source>
        <dbReference type="ARBA" id="ARBA00022475"/>
    </source>
</evidence>
<dbReference type="GO" id="GO:0071555">
    <property type="term" value="P:cell wall organization"/>
    <property type="evidence" value="ECO:0007669"/>
    <property type="project" value="UniProtKB-KW"/>
</dbReference>
<feature type="transmembrane region" description="Helical" evidence="10">
    <location>
        <begin position="88"/>
        <end position="113"/>
    </location>
</feature>
<evidence type="ECO:0000256" key="8">
    <source>
        <dbReference type="ARBA" id="ARBA00023316"/>
    </source>
</evidence>
<dbReference type="InterPro" id="IPR006702">
    <property type="entry name" value="CASP_dom"/>
</dbReference>
<comment type="function">
    <text evidence="9">Regulates membrane-cell wall junctions and localized cell wall deposition. Required for establishment of the Casparian strip membrane domain (CSD) and the subsequent formation of Casparian strips, a cell wall modification of the root endodermis that determines an apoplastic barrier between the intraorganismal apoplasm and the extraorganismal apoplasm and prevents lateral diffusion.</text>
</comment>
<evidence type="ECO:0000256" key="9">
    <source>
        <dbReference type="ARBA" id="ARBA00025302"/>
    </source>
</evidence>
<keyword evidence="4 10" id="KW-1003">Cell membrane</keyword>
<sequence>MEKGLAVFDLVLRLSAIVAGFASTSIMETTDQTLPFFTRFFQFHAEFNDLPALIFFVIANAIASGYLVLSVPFSIGCIVRPHAAGPRLLLFIFGSVVMGLTISAASASAAIVLSSQWG</sequence>
<evidence type="ECO:0000256" key="6">
    <source>
        <dbReference type="ARBA" id="ARBA00022989"/>
    </source>
</evidence>
<evidence type="ECO:0000313" key="12">
    <source>
        <dbReference type="EMBL" id="KAJ6765685.1"/>
    </source>
</evidence>
<keyword evidence="8" id="KW-0961">Cell wall biogenesis/degradation</keyword>
<dbReference type="Proteomes" id="UP001151532">
    <property type="component" value="Chromosome 4"/>
</dbReference>
<organism evidence="12 13">
    <name type="scientific">Salix purpurea</name>
    <name type="common">Purple osier willow</name>
    <dbReference type="NCBI Taxonomy" id="77065"/>
    <lineage>
        <taxon>Eukaryota</taxon>
        <taxon>Viridiplantae</taxon>
        <taxon>Streptophyta</taxon>
        <taxon>Embryophyta</taxon>
        <taxon>Tracheophyta</taxon>
        <taxon>Spermatophyta</taxon>
        <taxon>Magnoliopsida</taxon>
        <taxon>eudicotyledons</taxon>
        <taxon>Gunneridae</taxon>
        <taxon>Pentapetalae</taxon>
        <taxon>rosids</taxon>
        <taxon>fabids</taxon>
        <taxon>Malpighiales</taxon>
        <taxon>Salicaceae</taxon>
        <taxon>Saliceae</taxon>
        <taxon>Salix</taxon>
    </lineage>
</organism>
<evidence type="ECO:0000256" key="10">
    <source>
        <dbReference type="RuleBase" id="RU361233"/>
    </source>
</evidence>
<dbReference type="EMBL" id="JAPFFK010000004">
    <property type="protein sequence ID" value="KAJ6765685.1"/>
    <property type="molecule type" value="Genomic_DNA"/>
</dbReference>
<feature type="transmembrane region" description="Helical" evidence="10">
    <location>
        <begin position="52"/>
        <end position="76"/>
    </location>
</feature>
<reference evidence="12" key="1">
    <citation type="submission" date="2022-11" db="EMBL/GenBank/DDBJ databases">
        <authorList>
            <person name="Hyden B.L."/>
            <person name="Feng K."/>
            <person name="Yates T."/>
            <person name="Jawdy S."/>
            <person name="Smart L.B."/>
            <person name="Muchero W."/>
        </authorList>
    </citation>
    <scope>NUCLEOTIDE SEQUENCE</scope>
    <source>
        <tissue evidence="12">Shoot tip</tissue>
    </source>
</reference>
<feature type="domain" description="Casparian strip membrane protein" evidence="11">
    <location>
        <begin position="3"/>
        <end position="113"/>
    </location>
</feature>
<keyword evidence="7 10" id="KW-0472">Membrane</keyword>
<evidence type="ECO:0000256" key="1">
    <source>
        <dbReference type="ARBA" id="ARBA00004651"/>
    </source>
</evidence>
<dbReference type="AlphaFoldDB" id="A0A9Q0WHD2"/>
<dbReference type="Pfam" id="PF04535">
    <property type="entry name" value="CASP_dom"/>
    <property type="match status" value="1"/>
</dbReference>
<dbReference type="GO" id="GO:0005886">
    <property type="term" value="C:plasma membrane"/>
    <property type="evidence" value="ECO:0007669"/>
    <property type="project" value="UniProtKB-SubCell"/>
</dbReference>
<dbReference type="InterPro" id="IPR044173">
    <property type="entry name" value="CASPL"/>
</dbReference>
<evidence type="ECO:0000256" key="7">
    <source>
        <dbReference type="ARBA" id="ARBA00023136"/>
    </source>
</evidence>
<proteinExistence type="inferred from homology"/>
<dbReference type="OrthoDB" id="753675at2759"/>
<comment type="subunit">
    <text evidence="3 10">Homodimer and heterodimers.</text>
</comment>
<dbReference type="InterPro" id="IPR006459">
    <property type="entry name" value="CASP/CASPL"/>
</dbReference>
<dbReference type="PANTHER" id="PTHR36488:SF11">
    <property type="entry name" value="CASP-LIKE PROTEIN"/>
    <property type="match status" value="1"/>
</dbReference>
<accession>A0A9Q0WHD2</accession>
<comment type="caution">
    <text evidence="12">The sequence shown here is derived from an EMBL/GenBank/DDBJ whole genome shotgun (WGS) entry which is preliminary data.</text>
</comment>
<dbReference type="NCBIfam" id="TIGR01569">
    <property type="entry name" value="A_tha_TIGR01569"/>
    <property type="match status" value="1"/>
</dbReference>
<comment type="caution">
    <text evidence="10">Lacks conserved residue(s) required for the propagation of feature annotation.</text>
</comment>
<feature type="transmembrane region" description="Helical" evidence="10">
    <location>
        <begin position="7"/>
        <end position="27"/>
    </location>
</feature>
<reference evidence="12" key="2">
    <citation type="journal article" date="2023" name="Int. J. Mol. Sci.">
        <title>De Novo Assembly and Annotation of 11 Diverse Shrub Willow (Salix) Genomes Reveals Novel Gene Organization in Sex-Linked Regions.</title>
        <authorList>
            <person name="Hyden B."/>
            <person name="Feng K."/>
            <person name="Yates T.B."/>
            <person name="Jawdy S."/>
            <person name="Cereghino C."/>
            <person name="Smart L.B."/>
            <person name="Muchero W."/>
        </authorList>
    </citation>
    <scope>NUCLEOTIDE SEQUENCE</scope>
    <source>
        <tissue evidence="12">Shoot tip</tissue>
    </source>
</reference>
<evidence type="ECO:0000256" key="5">
    <source>
        <dbReference type="ARBA" id="ARBA00022692"/>
    </source>
</evidence>
<name>A0A9Q0WHD2_SALPP</name>
<keyword evidence="13" id="KW-1185">Reference proteome</keyword>
<evidence type="ECO:0000256" key="2">
    <source>
        <dbReference type="ARBA" id="ARBA00007651"/>
    </source>
</evidence>
<gene>
    <name evidence="12" type="ORF">OIU79_021797</name>
</gene>
<evidence type="ECO:0000259" key="11">
    <source>
        <dbReference type="Pfam" id="PF04535"/>
    </source>
</evidence>
<keyword evidence="5 10" id="KW-0812">Transmembrane</keyword>
<comment type="subcellular location">
    <subcellularLocation>
        <location evidence="1 10">Cell membrane</location>
        <topology evidence="1 10">Multi-pass membrane protein</topology>
    </subcellularLocation>
</comment>
<dbReference type="PANTHER" id="PTHR36488">
    <property type="entry name" value="CASP-LIKE PROTEIN 1U1"/>
    <property type="match status" value="1"/>
</dbReference>
<evidence type="ECO:0000256" key="3">
    <source>
        <dbReference type="ARBA" id="ARBA00011489"/>
    </source>
</evidence>
<keyword evidence="6 10" id="KW-1133">Transmembrane helix</keyword>
<comment type="similarity">
    <text evidence="2 10">Belongs to the Casparian strip membrane proteins (CASP) family.</text>
</comment>
<evidence type="ECO:0000313" key="13">
    <source>
        <dbReference type="Proteomes" id="UP001151532"/>
    </source>
</evidence>